<evidence type="ECO:0000256" key="1">
    <source>
        <dbReference type="ARBA" id="ARBA00003913"/>
    </source>
</evidence>
<dbReference type="GO" id="GO:0030130">
    <property type="term" value="C:clathrin coat of trans-Golgi network vesicle"/>
    <property type="evidence" value="ECO:0007669"/>
    <property type="project" value="InterPro"/>
</dbReference>
<feature type="region of interest" description="Disordered" evidence="8">
    <location>
        <begin position="219"/>
        <end position="326"/>
    </location>
</feature>
<comment type="similarity">
    <text evidence="3 7">Belongs to the clathrin light chain family.</text>
</comment>
<proteinExistence type="inferred from homology"/>
<dbReference type="InterPro" id="IPR000996">
    <property type="entry name" value="Clathrin_L-chain"/>
</dbReference>
<keyword evidence="6 7" id="KW-0968">Cytoplasmic vesicle</keyword>
<evidence type="ECO:0000256" key="2">
    <source>
        <dbReference type="ARBA" id="ARBA00004180"/>
    </source>
</evidence>
<keyword evidence="5 7" id="KW-0168">Coated pit</keyword>
<accession>A0A7N0RFH8</accession>
<dbReference type="PANTHER" id="PTHR10639:SF7">
    <property type="entry name" value="CLATHRIN LIGHT CHAIN"/>
    <property type="match status" value="1"/>
</dbReference>
<evidence type="ECO:0000256" key="3">
    <source>
        <dbReference type="ARBA" id="ARBA00005263"/>
    </source>
</evidence>
<dbReference type="OMA" id="HENIDDG"/>
<dbReference type="GO" id="GO:0072583">
    <property type="term" value="P:clathrin-dependent endocytosis"/>
    <property type="evidence" value="ECO:0007669"/>
    <property type="project" value="TreeGrafter"/>
</dbReference>
<protein>
    <recommendedName>
        <fullName evidence="7">Clathrin light chain</fullName>
    </recommendedName>
</protein>
<dbReference type="PANTHER" id="PTHR10639">
    <property type="entry name" value="CLATHRIN LIGHT CHAIN"/>
    <property type="match status" value="1"/>
</dbReference>
<dbReference type="GO" id="GO:0005198">
    <property type="term" value="F:structural molecule activity"/>
    <property type="evidence" value="ECO:0007669"/>
    <property type="project" value="InterPro"/>
</dbReference>
<feature type="region of interest" description="Disordered" evidence="8">
    <location>
        <begin position="1"/>
        <end position="20"/>
    </location>
</feature>
<organism evidence="9 10">
    <name type="scientific">Kalanchoe fedtschenkoi</name>
    <name type="common">Lavender scallops</name>
    <name type="synonym">South American air plant</name>
    <dbReference type="NCBI Taxonomy" id="63787"/>
    <lineage>
        <taxon>Eukaryota</taxon>
        <taxon>Viridiplantae</taxon>
        <taxon>Streptophyta</taxon>
        <taxon>Embryophyta</taxon>
        <taxon>Tracheophyta</taxon>
        <taxon>Spermatophyta</taxon>
        <taxon>Magnoliopsida</taxon>
        <taxon>eudicotyledons</taxon>
        <taxon>Gunneridae</taxon>
        <taxon>Pentapetalae</taxon>
        <taxon>Saxifragales</taxon>
        <taxon>Crassulaceae</taxon>
        <taxon>Kalanchoe</taxon>
    </lineage>
</organism>
<evidence type="ECO:0000313" key="10">
    <source>
        <dbReference type="Proteomes" id="UP000594263"/>
    </source>
</evidence>
<feature type="compositionally biased region" description="Basic residues" evidence="8">
    <location>
        <begin position="250"/>
        <end position="261"/>
    </location>
</feature>
<feature type="compositionally biased region" description="Low complexity" evidence="8">
    <location>
        <begin position="309"/>
        <end position="326"/>
    </location>
</feature>
<comment type="subcellular location">
    <subcellularLocation>
        <location evidence="2 7">Cytoplasmic vesicle membrane</location>
        <topology evidence="2 7">Peripheral membrane protein</topology>
        <orientation evidence="2 7">Cytoplasmic side</orientation>
    </subcellularLocation>
    <subcellularLocation>
        <location evidence="7">Membrane</location>
        <location evidence="7">Coated pit</location>
        <topology evidence="7">Peripheral membrane protein</topology>
        <orientation evidence="7">Cytoplasmic side</orientation>
    </subcellularLocation>
    <text evidence="7">Cytoplasmic face of coated pits and vesicles.</text>
</comment>
<dbReference type="EnsemblPlants" id="Kaladp0010s0068.1.v1.1">
    <property type="protein sequence ID" value="Kaladp0010s0068.1.v1.1"/>
    <property type="gene ID" value="Kaladp0010s0068.v1.1"/>
</dbReference>
<dbReference type="GO" id="GO:0032050">
    <property type="term" value="F:clathrin heavy chain binding"/>
    <property type="evidence" value="ECO:0007669"/>
    <property type="project" value="TreeGrafter"/>
</dbReference>
<dbReference type="Pfam" id="PF01086">
    <property type="entry name" value="Clathrin_lg_ch"/>
    <property type="match status" value="1"/>
</dbReference>
<dbReference type="GO" id="GO:0030132">
    <property type="term" value="C:clathrin coat of coated pit"/>
    <property type="evidence" value="ECO:0007669"/>
    <property type="project" value="InterPro"/>
</dbReference>
<dbReference type="Proteomes" id="UP000594263">
    <property type="component" value="Unplaced"/>
</dbReference>
<feature type="compositionally biased region" description="Basic and acidic residues" evidence="8">
    <location>
        <begin position="219"/>
        <end position="231"/>
    </location>
</feature>
<evidence type="ECO:0000256" key="8">
    <source>
        <dbReference type="SAM" id="MobiDB-lite"/>
    </source>
</evidence>
<feature type="compositionally biased region" description="Basic and acidic residues" evidence="8">
    <location>
        <begin position="271"/>
        <end position="292"/>
    </location>
</feature>
<dbReference type="GO" id="GO:0006886">
    <property type="term" value="P:intracellular protein transport"/>
    <property type="evidence" value="ECO:0007669"/>
    <property type="project" value="InterPro"/>
</dbReference>
<name>A0A7N0RFH8_KALFE</name>
<evidence type="ECO:0000256" key="6">
    <source>
        <dbReference type="ARBA" id="ARBA00023329"/>
    </source>
</evidence>
<evidence type="ECO:0000256" key="5">
    <source>
        <dbReference type="ARBA" id="ARBA00023176"/>
    </source>
</evidence>
<dbReference type="Gramene" id="Kaladp0010s0068.1.v1.1">
    <property type="protein sequence ID" value="Kaladp0010s0068.1.v1.1"/>
    <property type="gene ID" value="Kaladp0010s0068.v1.1"/>
</dbReference>
<evidence type="ECO:0000256" key="7">
    <source>
        <dbReference type="RuleBase" id="RU363137"/>
    </source>
</evidence>
<evidence type="ECO:0000256" key="4">
    <source>
        <dbReference type="ARBA" id="ARBA00023136"/>
    </source>
</evidence>
<comment type="function">
    <text evidence="1 7">Clathrin is the major protein of the polyhedral coat of coated pits and vesicles.</text>
</comment>
<sequence>MSFDAFSNDGDDLARSNSHPFDGSNGGSYAGYDPHLAFSDGIVDEDYVAVGGGGGGDHAPFVFEDGVAVEHENIDDGGMYGFGSGGGIGNPSYGFESEPVSNGNGQAYNIGEDGPVLPPHSEMQEEGYALREWSRLNAIALAEKERIEKEKRIQIILDAEEYIQAFYEKRKTNVESKKVQNREKEKSYLTTQEKFHKEADKQYWKAIAELVPNEVPNIEKRGAKKDKDKKPSVTVIQGPKPGKPTDLSRMRHILVKLKHTPPPHMIPPKPAAKDAKETKDAKDPKTVKEAAPSKDVPVTSTPDAAAKDAVVVETPPAAAEPQAASA</sequence>
<dbReference type="AlphaFoldDB" id="A0A7N0RFH8"/>
<evidence type="ECO:0000313" key="9">
    <source>
        <dbReference type="EnsemblPlants" id="Kaladp0010s0068.1.v1.1"/>
    </source>
</evidence>
<keyword evidence="4 7" id="KW-0472">Membrane</keyword>
<reference evidence="9" key="1">
    <citation type="submission" date="2021-01" db="UniProtKB">
        <authorList>
            <consortium name="EnsemblPlants"/>
        </authorList>
    </citation>
    <scope>IDENTIFICATION</scope>
</reference>
<keyword evidence="10" id="KW-1185">Reference proteome</keyword>